<dbReference type="RefSeq" id="WP_378998342.1">
    <property type="nucleotide sequence ID" value="NZ_JBHSMT010000026.1"/>
</dbReference>
<dbReference type="EMBL" id="JBHSMT010000026">
    <property type="protein sequence ID" value="MFC5475234.1"/>
    <property type="molecule type" value="Genomic_DNA"/>
</dbReference>
<keyword evidence="1" id="KW-0436">Ligase</keyword>
<dbReference type="InterPro" id="IPR052032">
    <property type="entry name" value="ATP-dep_AA_Ligase"/>
</dbReference>
<dbReference type="Proteomes" id="UP001596045">
    <property type="component" value="Unassembled WGS sequence"/>
</dbReference>
<keyword evidence="3 4" id="KW-0067">ATP-binding</keyword>
<evidence type="ECO:0000256" key="3">
    <source>
        <dbReference type="ARBA" id="ARBA00022840"/>
    </source>
</evidence>
<accession>A0ABW0MAN8</accession>
<reference evidence="7" key="1">
    <citation type="journal article" date="2019" name="Int. J. Syst. Evol. Microbiol.">
        <title>The Global Catalogue of Microorganisms (GCM) 10K type strain sequencing project: providing services to taxonomists for standard genome sequencing and annotation.</title>
        <authorList>
            <consortium name="The Broad Institute Genomics Platform"/>
            <consortium name="The Broad Institute Genome Sequencing Center for Infectious Disease"/>
            <person name="Wu L."/>
            <person name="Ma J."/>
        </authorList>
    </citation>
    <scope>NUCLEOTIDE SEQUENCE [LARGE SCALE GENOMIC DNA]</scope>
    <source>
        <strain evidence="7">JCM 17066</strain>
    </source>
</reference>
<gene>
    <name evidence="6" type="ORF">ACFPM8_14840</name>
</gene>
<dbReference type="PANTHER" id="PTHR43585:SF2">
    <property type="entry name" value="ATP-GRASP ENZYME FSQD"/>
    <property type="match status" value="1"/>
</dbReference>
<feature type="domain" description="ATP-grasp" evidence="5">
    <location>
        <begin position="110"/>
        <end position="299"/>
    </location>
</feature>
<dbReference type="SUPFAM" id="SSF56059">
    <property type="entry name" value="Glutathione synthetase ATP-binding domain-like"/>
    <property type="match status" value="1"/>
</dbReference>
<evidence type="ECO:0000256" key="4">
    <source>
        <dbReference type="PROSITE-ProRule" id="PRU00409"/>
    </source>
</evidence>
<dbReference type="PANTHER" id="PTHR43585">
    <property type="entry name" value="FUMIPYRROLE BIOSYNTHESIS PROTEIN C"/>
    <property type="match status" value="1"/>
</dbReference>
<dbReference type="PROSITE" id="PS50975">
    <property type="entry name" value="ATP_GRASP"/>
    <property type="match status" value="1"/>
</dbReference>
<evidence type="ECO:0000313" key="7">
    <source>
        <dbReference type="Proteomes" id="UP001596045"/>
    </source>
</evidence>
<dbReference type="Pfam" id="PF13535">
    <property type="entry name" value="ATP-grasp_4"/>
    <property type="match status" value="1"/>
</dbReference>
<dbReference type="Pfam" id="PF18130">
    <property type="entry name" value="ATPgrasp_N"/>
    <property type="match status" value="1"/>
</dbReference>
<comment type="caution">
    <text evidence="6">The sequence shown here is derived from an EMBL/GenBank/DDBJ whole genome shotgun (WGS) entry which is preliminary data.</text>
</comment>
<dbReference type="InterPro" id="IPR011761">
    <property type="entry name" value="ATP-grasp"/>
</dbReference>
<dbReference type="InterPro" id="IPR040570">
    <property type="entry name" value="LAL_C2"/>
</dbReference>
<dbReference type="Pfam" id="PF18603">
    <property type="entry name" value="LAL_C2"/>
    <property type="match status" value="1"/>
</dbReference>
<protein>
    <submittedName>
        <fullName evidence="6">ATP-grasp domain-containing protein</fullName>
    </submittedName>
</protein>
<evidence type="ECO:0000256" key="1">
    <source>
        <dbReference type="ARBA" id="ARBA00022598"/>
    </source>
</evidence>
<evidence type="ECO:0000259" key="5">
    <source>
        <dbReference type="PROSITE" id="PS50975"/>
    </source>
</evidence>
<dbReference type="InterPro" id="IPR041472">
    <property type="entry name" value="BL00235/CARNS1_N"/>
</dbReference>
<evidence type="ECO:0000256" key="2">
    <source>
        <dbReference type="ARBA" id="ARBA00022741"/>
    </source>
</evidence>
<keyword evidence="7" id="KW-1185">Reference proteome</keyword>
<dbReference type="Gene3D" id="3.30.470.20">
    <property type="entry name" value="ATP-grasp fold, B domain"/>
    <property type="match status" value="1"/>
</dbReference>
<name>A0ABW0MAN8_9BURK</name>
<keyword evidence="2 4" id="KW-0547">Nucleotide-binding</keyword>
<dbReference type="Gene3D" id="3.40.50.20">
    <property type="match status" value="1"/>
</dbReference>
<organism evidence="6 7">
    <name type="scientific">Paraherbaspirillum soli</name>
    <dbReference type="NCBI Taxonomy" id="631222"/>
    <lineage>
        <taxon>Bacteria</taxon>
        <taxon>Pseudomonadati</taxon>
        <taxon>Pseudomonadota</taxon>
        <taxon>Betaproteobacteria</taxon>
        <taxon>Burkholderiales</taxon>
        <taxon>Oxalobacteraceae</taxon>
        <taxon>Paraherbaspirillum</taxon>
    </lineage>
</organism>
<evidence type="ECO:0000313" key="6">
    <source>
        <dbReference type="EMBL" id="MFC5475234.1"/>
    </source>
</evidence>
<proteinExistence type="predicted"/>
<sequence>MNKRLIIVGGGPGLCDRAKLFGAELTLVDLPGIFDPVLLPFAKRTIVSDYESDAGLIPMLQALHGIEPFDGVISMTELALLPAARISRALDLGGVSVEAVERTRDKVLMRGWLAEKNFPSAPAASATSSIGIAAFAERHGFPVIAKPRYGQGSQRILRFDNKAQIIAANIENEDLVVEAYLDGREFSVESFSFGRRHVVYAVTSKLTNSDDLLNPYVEIGHVVPADISEREHETIVQYVQGFLDVMEITDVCTHTELRLTSNGPVVIETHTRVGGDSIPSLVRNATGADMLDFAVQWPLGQIDDEPPMPRSLGAAAIRFFTPPAGTVQTICGVERWRGHAGVIKLHLPLKPGDKVSAPKDSFNRVGYVVCVGTDPVAAMQTCKDVVSGIFIEIVA</sequence>